<accession>A0A5Q5CE61</accession>
<name>A0A5Q5CE61_MYCSJ</name>
<dbReference type="InterPro" id="IPR019432">
    <property type="entry name" value="Acyltransferase_MbtK/IucB-like"/>
</dbReference>
<feature type="region of interest" description="Disordered" evidence="5">
    <location>
        <begin position="224"/>
        <end position="244"/>
    </location>
</feature>
<comment type="pathway">
    <text evidence="2">Siderophore biosynthesis; mycobactin biosynthesis.</text>
</comment>
<dbReference type="SMART" id="SM01006">
    <property type="entry name" value="AlcB"/>
    <property type="match status" value="1"/>
</dbReference>
<dbReference type="Pfam" id="PF13523">
    <property type="entry name" value="Acetyltransf_8"/>
    <property type="match status" value="1"/>
</dbReference>
<evidence type="ECO:0000256" key="1">
    <source>
        <dbReference type="ARBA" id="ARBA00003818"/>
    </source>
</evidence>
<reference evidence="7" key="1">
    <citation type="submission" date="2007-02" db="EMBL/GenBank/DDBJ databases">
        <title>Complete sequence of Mycobacterium sp. JLS.</title>
        <authorList>
            <consortium name="US DOE Joint Genome Institute"/>
            <person name="Copeland A."/>
            <person name="Lucas S."/>
            <person name="Lapidus A."/>
            <person name="Barry K."/>
            <person name="Detter J.C."/>
            <person name="Glavina del Rio T."/>
            <person name="Hammon N."/>
            <person name="Israni S."/>
            <person name="Dalin E."/>
            <person name="Tice H."/>
            <person name="Pitluck S."/>
            <person name="Chain P."/>
            <person name="Malfatti S."/>
            <person name="Shin M."/>
            <person name="Vergez L."/>
            <person name="Schmutz J."/>
            <person name="Larimer F."/>
            <person name="Land M."/>
            <person name="Hauser L."/>
            <person name="Kyrpides N."/>
            <person name="Mikhailova N."/>
            <person name="Miller C.D."/>
            <person name="Anderson A.J."/>
            <person name="Sims R.C."/>
            <person name="Richardson P."/>
        </authorList>
    </citation>
    <scope>NUCLEOTIDE SEQUENCE [LARGE SCALE GENOMIC DNA]</scope>
    <source>
        <strain evidence="7">JLS</strain>
    </source>
</reference>
<proteinExistence type="predicted"/>
<evidence type="ECO:0000313" key="7">
    <source>
        <dbReference type="EMBL" id="ABN97490.1"/>
    </source>
</evidence>
<dbReference type="GO" id="GO:0019290">
    <property type="term" value="P:siderophore biosynthetic process"/>
    <property type="evidence" value="ECO:0007669"/>
    <property type="project" value="InterPro"/>
</dbReference>
<gene>
    <name evidence="7" type="ordered locus">Mjls_1700</name>
</gene>
<dbReference type="AlphaFoldDB" id="A0A5Q5CE61"/>
<dbReference type="SUPFAM" id="SSF55729">
    <property type="entry name" value="Acyl-CoA N-acyltransferases (Nat)"/>
    <property type="match status" value="1"/>
</dbReference>
<evidence type="ECO:0000256" key="2">
    <source>
        <dbReference type="ARBA" id="ARBA00005102"/>
    </source>
</evidence>
<dbReference type="SMR" id="A0A5Q5CE61"/>
<dbReference type="EMBL" id="CP000580">
    <property type="protein sequence ID" value="ABN97490.1"/>
    <property type="molecule type" value="Genomic_DNA"/>
</dbReference>
<dbReference type="GO" id="GO:0016410">
    <property type="term" value="F:N-acyltransferase activity"/>
    <property type="evidence" value="ECO:0007669"/>
    <property type="project" value="TreeGrafter"/>
</dbReference>
<organism evidence="7">
    <name type="scientific">Mycobacterium sp. (strain JLS)</name>
    <dbReference type="NCBI Taxonomy" id="164757"/>
    <lineage>
        <taxon>Bacteria</taxon>
        <taxon>Bacillati</taxon>
        <taxon>Actinomycetota</taxon>
        <taxon>Actinomycetes</taxon>
        <taxon>Mycobacteriales</taxon>
        <taxon>Mycobacteriaceae</taxon>
        <taxon>Mycobacterium</taxon>
    </lineage>
</organism>
<dbReference type="KEGG" id="mjl:Mjls_1700"/>
<dbReference type="UniPathway" id="UPA00011"/>
<dbReference type="PANTHER" id="PTHR31438:SF1">
    <property type="entry name" value="LYSINE N-ACYLTRANSFERASE C17G9.06C-RELATED"/>
    <property type="match status" value="1"/>
</dbReference>
<dbReference type="PANTHER" id="PTHR31438">
    <property type="entry name" value="LYSINE N-ACYLTRANSFERASE C17G9.06C-RELATED"/>
    <property type="match status" value="1"/>
</dbReference>
<evidence type="ECO:0000259" key="6">
    <source>
        <dbReference type="SMART" id="SM01006"/>
    </source>
</evidence>
<dbReference type="InterPro" id="IPR016181">
    <property type="entry name" value="Acyl_CoA_acyltransferase"/>
</dbReference>
<protein>
    <recommendedName>
        <fullName evidence="3">Lysine N-acyltransferase MbtK</fullName>
    </recommendedName>
    <alternativeName>
        <fullName evidence="4">Mycobactin synthase protein K</fullName>
    </alternativeName>
</protein>
<dbReference type="Gene3D" id="3.40.630.30">
    <property type="match status" value="1"/>
</dbReference>
<evidence type="ECO:0000256" key="4">
    <source>
        <dbReference type="ARBA" id="ARBA00031122"/>
    </source>
</evidence>
<evidence type="ECO:0000256" key="5">
    <source>
        <dbReference type="SAM" id="MobiDB-lite"/>
    </source>
</evidence>
<comment type="function">
    <text evidence="1">Acyltransferase required for the direct transfer of medium- to long-chain fatty acyl moieties from a carrier protein (MbtL) on to the epsilon-amino group of lysine residue in the mycobactin core.</text>
</comment>
<evidence type="ECO:0000256" key="3">
    <source>
        <dbReference type="ARBA" id="ARBA00020586"/>
    </source>
</evidence>
<feature type="domain" description="Acyltransferase MbtK/IucB-like conserved" evidence="6">
    <location>
        <begin position="61"/>
        <end position="108"/>
    </location>
</feature>
<sequence length="244" mass="27271">MQHRDVGKPTLSYSGRLIAQMTEIDEALKPVLPRELTTVSDEVRAVPAPPLPVLAEPFALRPADPDADAEMISEWMNRPHLVEAWEYPWPPQRWRRHLKAQIDGEYSRPLIGSFKGADVVYVELYRAAKDSIAPRYAADPHDIGIHAAIADLRFVNRGFAPLLLPRVVASVFEIDPRCRRIMFDPDHRNTGARRVCEFAGCTFLGEHDMANRRMALYALPRTPADAPPTGDLQSSPVGESISSS</sequence>
<feature type="compositionally biased region" description="Polar residues" evidence="5">
    <location>
        <begin position="231"/>
        <end position="244"/>
    </location>
</feature>